<evidence type="ECO:0000313" key="1">
    <source>
        <dbReference type="EMBL" id="GAA4231484.1"/>
    </source>
</evidence>
<gene>
    <name evidence="1" type="ORF">GCM10022254_28780</name>
</gene>
<comment type="caution">
    <text evidence="1">The sequence shown here is derived from an EMBL/GenBank/DDBJ whole genome shotgun (WGS) entry which is preliminary data.</text>
</comment>
<dbReference type="EMBL" id="BAABAS010000006">
    <property type="protein sequence ID" value="GAA4231484.1"/>
    <property type="molecule type" value="Genomic_DNA"/>
</dbReference>
<dbReference type="Gene3D" id="1.10.1220.10">
    <property type="entry name" value="Met repressor-like"/>
    <property type="match status" value="1"/>
</dbReference>
<reference evidence="2" key="1">
    <citation type="journal article" date="2019" name="Int. J. Syst. Evol. Microbiol.">
        <title>The Global Catalogue of Microorganisms (GCM) 10K type strain sequencing project: providing services to taxonomists for standard genome sequencing and annotation.</title>
        <authorList>
            <consortium name="The Broad Institute Genomics Platform"/>
            <consortium name="The Broad Institute Genome Sequencing Center for Infectious Disease"/>
            <person name="Wu L."/>
            <person name="Ma J."/>
        </authorList>
    </citation>
    <scope>NUCLEOTIDE SEQUENCE [LARGE SCALE GENOMIC DNA]</scope>
    <source>
        <strain evidence="2">JCM 17440</strain>
    </source>
</reference>
<accession>A0ABP8C0N0</accession>
<dbReference type="SUPFAM" id="SSF47598">
    <property type="entry name" value="Ribbon-helix-helix"/>
    <property type="match status" value="1"/>
</dbReference>
<organism evidence="1 2">
    <name type="scientific">Actinomadura meridiana</name>
    <dbReference type="NCBI Taxonomy" id="559626"/>
    <lineage>
        <taxon>Bacteria</taxon>
        <taxon>Bacillati</taxon>
        <taxon>Actinomycetota</taxon>
        <taxon>Actinomycetes</taxon>
        <taxon>Streptosporangiales</taxon>
        <taxon>Thermomonosporaceae</taxon>
        <taxon>Actinomadura</taxon>
    </lineage>
</organism>
<evidence type="ECO:0008006" key="3">
    <source>
        <dbReference type="Google" id="ProtNLM"/>
    </source>
</evidence>
<protein>
    <recommendedName>
        <fullName evidence="3">Arc-like DNA binding domain-containing protein</fullName>
    </recommendedName>
</protein>
<evidence type="ECO:0000313" key="2">
    <source>
        <dbReference type="Proteomes" id="UP001501710"/>
    </source>
</evidence>
<proteinExistence type="predicted"/>
<sequence>MLTLRTCYHFGMTTRSVRIPDEVDSLLVDAAEAEHLSINAAIVQAVDNWARAQRHRAQVRAITTQVMAEDAGLLSRLADA</sequence>
<dbReference type="InterPro" id="IPR013321">
    <property type="entry name" value="Arc_rbn_hlx_hlx"/>
</dbReference>
<keyword evidence="2" id="KW-1185">Reference proteome</keyword>
<dbReference type="InterPro" id="IPR010985">
    <property type="entry name" value="Ribbon_hlx_hlx"/>
</dbReference>
<dbReference type="Proteomes" id="UP001501710">
    <property type="component" value="Unassembled WGS sequence"/>
</dbReference>
<name>A0ABP8C0N0_9ACTN</name>